<feature type="transmembrane region" description="Helical" evidence="1">
    <location>
        <begin position="20"/>
        <end position="42"/>
    </location>
</feature>
<evidence type="ECO:0000313" key="2">
    <source>
        <dbReference type="EMBL" id="MDO0876080.1"/>
    </source>
</evidence>
<evidence type="ECO:0000256" key="1">
    <source>
        <dbReference type="SAM" id="Phobius"/>
    </source>
</evidence>
<protein>
    <submittedName>
        <fullName evidence="2">Uncharacterized protein</fullName>
    </submittedName>
</protein>
<comment type="caution">
    <text evidence="2">The sequence shown here is derived from an EMBL/GenBank/DDBJ whole genome shotgun (WGS) entry which is preliminary data.</text>
</comment>
<organism evidence="2 3">
    <name type="scientific">Anoxybacillus gonensis</name>
    <dbReference type="NCBI Taxonomy" id="198467"/>
    <lineage>
        <taxon>Bacteria</taxon>
        <taxon>Bacillati</taxon>
        <taxon>Bacillota</taxon>
        <taxon>Bacilli</taxon>
        <taxon>Bacillales</taxon>
        <taxon>Anoxybacillaceae</taxon>
        <taxon>Anoxybacillus</taxon>
    </lineage>
</organism>
<sequence length="46" mass="5124">MYRLRSNGGRFGRPVYIDKIGCLLFAFGRVPFVFALAEAGAVDRLC</sequence>
<dbReference type="Proteomes" id="UP001176117">
    <property type="component" value="Unassembled WGS sequence"/>
</dbReference>
<keyword evidence="1" id="KW-0812">Transmembrane</keyword>
<dbReference type="RefSeq" id="WP_019416881.1">
    <property type="nucleotide sequence ID" value="NZ_JAMOGB010000001.1"/>
</dbReference>
<keyword evidence="1" id="KW-0472">Membrane</keyword>
<dbReference type="AlphaFoldDB" id="A0AAW7TH17"/>
<reference evidence="2" key="1">
    <citation type="submission" date="2022-05" db="EMBL/GenBank/DDBJ databases">
        <title>Genome-based reclassification of Anoxybacillus salavatliensis Cihan et al. as a later heterotypic synonym of Anoxybacillus gonensis Belduz et al. 2003.</title>
        <authorList>
            <person name="Inan Bektas K."/>
            <person name="Guler H.I."/>
            <person name="Belduz A.O."/>
            <person name="Canakci S."/>
        </authorList>
    </citation>
    <scope>NUCLEOTIDE SEQUENCE</scope>
    <source>
        <strain evidence="2">NCIMB 13933</strain>
    </source>
</reference>
<accession>A0AAW7TH17</accession>
<dbReference type="EMBL" id="JAMOGB010000001">
    <property type="protein sequence ID" value="MDO0876080.1"/>
    <property type="molecule type" value="Genomic_DNA"/>
</dbReference>
<keyword evidence="1" id="KW-1133">Transmembrane helix</keyword>
<proteinExistence type="predicted"/>
<keyword evidence="3" id="KW-1185">Reference proteome</keyword>
<name>A0AAW7TH17_9BACL</name>
<evidence type="ECO:0000313" key="3">
    <source>
        <dbReference type="Proteomes" id="UP001176117"/>
    </source>
</evidence>
<gene>
    <name evidence="2" type="ORF">NBU54_00140</name>
</gene>